<dbReference type="EMBL" id="FNPI01000002">
    <property type="protein sequence ID" value="SDY46995.1"/>
    <property type="molecule type" value="Genomic_DNA"/>
</dbReference>
<feature type="region of interest" description="Disordered" evidence="1">
    <location>
        <begin position="71"/>
        <end position="104"/>
    </location>
</feature>
<accession>A0A1H3K5G8</accession>
<protein>
    <submittedName>
        <fullName evidence="3">Morphogenetic protein associated with SpoVID</fullName>
    </submittedName>
</protein>
<dbReference type="STRING" id="1503961.SAMN05421736_10245"/>
<dbReference type="PANTHER" id="PTHR33734">
    <property type="entry name" value="LYSM DOMAIN-CONTAINING GPI-ANCHORED PROTEIN 2"/>
    <property type="match status" value="1"/>
</dbReference>
<dbReference type="Gene3D" id="3.10.350.10">
    <property type="entry name" value="LysM domain"/>
    <property type="match status" value="1"/>
</dbReference>
<proteinExistence type="predicted"/>
<dbReference type="NCBIfam" id="TIGR02899">
    <property type="entry name" value="spore_safA"/>
    <property type="match status" value="1"/>
</dbReference>
<organism evidence="3 4">
    <name type="scientific">Evansella caseinilytica</name>
    <dbReference type="NCBI Taxonomy" id="1503961"/>
    <lineage>
        <taxon>Bacteria</taxon>
        <taxon>Bacillati</taxon>
        <taxon>Bacillota</taxon>
        <taxon>Bacilli</taxon>
        <taxon>Bacillales</taxon>
        <taxon>Bacillaceae</taxon>
        <taxon>Evansella</taxon>
    </lineage>
</organism>
<dbReference type="SUPFAM" id="SSF54106">
    <property type="entry name" value="LysM domain"/>
    <property type="match status" value="1"/>
</dbReference>
<sequence>MRIHIVQKGDTLWKLAQKYGVEFEALKAANNHLNNPDLIMPGMKVKIPSGGVQAKKENVYQTGKKEAPITKEVPMKEAPPPSLKPEKEKPVPVPSAPKVPIAKPAPSYHLQKTDMNFNIYNKMEKEIKIPAPPKVPKPKEIPKVEVPPPVKKPMEPKPKPKPFPPKKFPVKQPLFADCYPVPPFYSGCFPCPPPYPVYHHQYPMPMPAPMIHGYPAMSPYAIPYPGQMPMQADDNMDDVAPDYQPDAAGYGDVTTQQIQPQQAMVPQTPMNMNFPSQSGYAGMPMPPGGYHPMATMPQMPHYAPHPYPALWRDEEDSEEEFD</sequence>
<dbReference type="AlphaFoldDB" id="A0A1H3K5G8"/>
<evidence type="ECO:0000259" key="2">
    <source>
        <dbReference type="PROSITE" id="PS51782"/>
    </source>
</evidence>
<dbReference type="InterPro" id="IPR036779">
    <property type="entry name" value="LysM_dom_sf"/>
</dbReference>
<gene>
    <name evidence="3" type="ORF">SAMN05421736_10245</name>
</gene>
<dbReference type="OrthoDB" id="2033517at2"/>
<evidence type="ECO:0000313" key="4">
    <source>
        <dbReference type="Proteomes" id="UP000198935"/>
    </source>
</evidence>
<name>A0A1H3K5G8_9BACI</name>
<feature type="domain" description="LysM" evidence="2">
    <location>
        <begin position="2"/>
        <end position="47"/>
    </location>
</feature>
<dbReference type="SMART" id="SM00257">
    <property type="entry name" value="LysM"/>
    <property type="match status" value="1"/>
</dbReference>
<evidence type="ECO:0000313" key="3">
    <source>
        <dbReference type="EMBL" id="SDY46995.1"/>
    </source>
</evidence>
<dbReference type="PANTHER" id="PTHR33734:SF34">
    <property type="entry name" value="SPOIVD-ASSOCIATED FACTOR A"/>
    <property type="match status" value="1"/>
</dbReference>
<dbReference type="PROSITE" id="PS51782">
    <property type="entry name" value="LYSM"/>
    <property type="match status" value="1"/>
</dbReference>
<dbReference type="CDD" id="cd00118">
    <property type="entry name" value="LysM"/>
    <property type="match status" value="1"/>
</dbReference>
<dbReference type="InterPro" id="IPR014248">
    <property type="entry name" value="Spore_coat_assembly_SafA"/>
</dbReference>
<reference evidence="4" key="1">
    <citation type="submission" date="2016-10" db="EMBL/GenBank/DDBJ databases">
        <authorList>
            <person name="Varghese N."/>
            <person name="Submissions S."/>
        </authorList>
    </citation>
    <scope>NUCLEOTIDE SEQUENCE [LARGE SCALE GENOMIC DNA]</scope>
    <source>
        <strain evidence="4">SP</strain>
    </source>
</reference>
<dbReference type="Pfam" id="PF01476">
    <property type="entry name" value="LysM"/>
    <property type="match status" value="1"/>
</dbReference>
<feature type="region of interest" description="Disordered" evidence="1">
    <location>
        <begin position="130"/>
        <end position="165"/>
    </location>
</feature>
<dbReference type="Proteomes" id="UP000198935">
    <property type="component" value="Unassembled WGS sequence"/>
</dbReference>
<dbReference type="InterPro" id="IPR018392">
    <property type="entry name" value="LysM"/>
</dbReference>
<dbReference type="GO" id="GO:0008932">
    <property type="term" value="F:lytic endotransglycosylase activity"/>
    <property type="evidence" value="ECO:0007669"/>
    <property type="project" value="TreeGrafter"/>
</dbReference>
<evidence type="ECO:0000256" key="1">
    <source>
        <dbReference type="SAM" id="MobiDB-lite"/>
    </source>
</evidence>
<keyword evidence="4" id="KW-1185">Reference proteome</keyword>